<proteinExistence type="predicted"/>
<organism evidence="1 2">
    <name type="scientific">Megalurothrips usitatus</name>
    <name type="common">bean blossom thrips</name>
    <dbReference type="NCBI Taxonomy" id="439358"/>
    <lineage>
        <taxon>Eukaryota</taxon>
        <taxon>Metazoa</taxon>
        <taxon>Ecdysozoa</taxon>
        <taxon>Arthropoda</taxon>
        <taxon>Hexapoda</taxon>
        <taxon>Insecta</taxon>
        <taxon>Pterygota</taxon>
        <taxon>Neoptera</taxon>
        <taxon>Paraneoptera</taxon>
        <taxon>Thysanoptera</taxon>
        <taxon>Terebrantia</taxon>
        <taxon>Thripoidea</taxon>
        <taxon>Thripidae</taxon>
        <taxon>Megalurothrips</taxon>
    </lineage>
</organism>
<gene>
    <name evidence="1" type="ORF">ONE63_000029</name>
</gene>
<protein>
    <submittedName>
        <fullName evidence="1">Uncharacterized protein</fullName>
    </submittedName>
</protein>
<evidence type="ECO:0000313" key="2">
    <source>
        <dbReference type="Proteomes" id="UP001075354"/>
    </source>
</evidence>
<dbReference type="EMBL" id="JAPTSV010000001">
    <property type="protein sequence ID" value="KAJ1531345.1"/>
    <property type="molecule type" value="Genomic_DNA"/>
</dbReference>
<accession>A0AAV7Y3D3</accession>
<sequence>MDVAFQNGRLRPPKQRLLRNGNMLGYNEIEGGNQVRVSNTCSFDSLCQASTEGYVQYPSYRAVIDASSNPFFKLCKSLAVNGAVAETYKRRASTLSTLLPVTGSGLPGIGPRRRRLVQLVYDCYEVLSDMAARVLDSIPSAKIKWRCEKGCVKEEIYQVLPVDVETIDSDGPGNIQAAVRRAVMMEPIKDGTSNPRAVHQSVIARQSPDHFVAVTRSSTGLWEVFNNLKRYPASADEDAKVCPVCLVYIKM</sequence>
<dbReference type="AlphaFoldDB" id="A0AAV7Y3D3"/>
<keyword evidence="2" id="KW-1185">Reference proteome</keyword>
<comment type="caution">
    <text evidence="1">The sequence shown here is derived from an EMBL/GenBank/DDBJ whole genome shotgun (WGS) entry which is preliminary data.</text>
</comment>
<dbReference type="Proteomes" id="UP001075354">
    <property type="component" value="Chromosome 1"/>
</dbReference>
<evidence type="ECO:0000313" key="1">
    <source>
        <dbReference type="EMBL" id="KAJ1531345.1"/>
    </source>
</evidence>
<name>A0AAV7Y3D3_9NEOP</name>
<reference evidence="1" key="1">
    <citation type="submission" date="2022-12" db="EMBL/GenBank/DDBJ databases">
        <title>Chromosome-level genome assembly of the bean flower thrips Megalurothrips usitatus.</title>
        <authorList>
            <person name="Ma L."/>
            <person name="Liu Q."/>
            <person name="Li H."/>
            <person name="Cai W."/>
        </authorList>
    </citation>
    <scope>NUCLEOTIDE SEQUENCE</scope>
    <source>
        <strain evidence="1">Cailab_2022a</strain>
    </source>
</reference>